<dbReference type="Pfam" id="PF02093">
    <property type="entry name" value="Gag_p30"/>
    <property type="match status" value="1"/>
</dbReference>
<gene>
    <name evidence="3" type="ORF">PODLI_1B014485</name>
</gene>
<evidence type="ECO:0000313" key="3">
    <source>
        <dbReference type="EMBL" id="CAI5789908.1"/>
    </source>
</evidence>
<keyword evidence="4" id="KW-1185">Reference proteome</keyword>
<dbReference type="GO" id="GO:0019068">
    <property type="term" value="P:virion assembly"/>
    <property type="evidence" value="ECO:0007669"/>
    <property type="project" value="InterPro"/>
</dbReference>
<sequence length="204" mass="22800">YLMDALLTTEETRRIHAEARAHLRAQGVQDPAMAAGYPENTPNWNYQTVDGQNILTTYRQNVLNGMRRAARKPTNFVKVREVVQGNEEAPGAYLERLKEAYRQYTPVDPDEAANAPIIKAAFVAQAAPDVRRKIQKHEGFMGHTLEWMKEEVPGEEGKAVWGGTSAPSAGRKGTGKENAHKLTQVEEDEESESQAQSPWDLDKN</sequence>
<dbReference type="SUPFAM" id="SSF47943">
    <property type="entry name" value="Retrovirus capsid protein, N-terminal core domain"/>
    <property type="match status" value="1"/>
</dbReference>
<dbReference type="InterPro" id="IPR050462">
    <property type="entry name" value="Retroviral_Gag-Pol_poly"/>
</dbReference>
<dbReference type="Proteomes" id="UP001178461">
    <property type="component" value="Chromosome 13"/>
</dbReference>
<dbReference type="PANTHER" id="PTHR33166">
    <property type="entry name" value="GAG_P30 DOMAIN-CONTAINING PROTEIN"/>
    <property type="match status" value="1"/>
</dbReference>
<feature type="compositionally biased region" description="Basic and acidic residues" evidence="1">
    <location>
        <begin position="174"/>
        <end position="184"/>
    </location>
</feature>
<evidence type="ECO:0000313" key="4">
    <source>
        <dbReference type="Proteomes" id="UP001178461"/>
    </source>
</evidence>
<dbReference type="AlphaFoldDB" id="A0AA35PLG8"/>
<reference evidence="3" key="1">
    <citation type="submission" date="2022-12" db="EMBL/GenBank/DDBJ databases">
        <authorList>
            <person name="Alioto T."/>
            <person name="Alioto T."/>
            <person name="Gomez Garrido J."/>
        </authorList>
    </citation>
    <scope>NUCLEOTIDE SEQUENCE</scope>
</reference>
<accession>A0AA35PLG8</accession>
<evidence type="ECO:0000259" key="2">
    <source>
        <dbReference type="Pfam" id="PF02093"/>
    </source>
</evidence>
<proteinExistence type="predicted"/>
<name>A0AA35PLG8_9SAUR</name>
<feature type="non-terminal residue" evidence="3">
    <location>
        <position position="1"/>
    </location>
</feature>
<dbReference type="InterPro" id="IPR003036">
    <property type="entry name" value="Gag_P30"/>
</dbReference>
<dbReference type="Gene3D" id="1.10.375.10">
    <property type="entry name" value="Human Immunodeficiency Virus Type 1 Capsid Protein"/>
    <property type="match status" value="1"/>
</dbReference>
<feature type="region of interest" description="Disordered" evidence="1">
    <location>
        <begin position="152"/>
        <end position="204"/>
    </location>
</feature>
<feature type="domain" description="Core shell protein Gag P30" evidence="2">
    <location>
        <begin position="2"/>
        <end position="148"/>
    </location>
</feature>
<protein>
    <submittedName>
        <fullName evidence="3">Gag-pol poly gPr80</fullName>
    </submittedName>
</protein>
<evidence type="ECO:0000256" key="1">
    <source>
        <dbReference type="SAM" id="MobiDB-lite"/>
    </source>
</evidence>
<dbReference type="InterPro" id="IPR008919">
    <property type="entry name" value="Retrov_capsid_N"/>
</dbReference>
<organism evidence="3 4">
    <name type="scientific">Podarcis lilfordi</name>
    <name type="common">Lilford's wall lizard</name>
    <dbReference type="NCBI Taxonomy" id="74358"/>
    <lineage>
        <taxon>Eukaryota</taxon>
        <taxon>Metazoa</taxon>
        <taxon>Chordata</taxon>
        <taxon>Craniata</taxon>
        <taxon>Vertebrata</taxon>
        <taxon>Euteleostomi</taxon>
        <taxon>Lepidosauria</taxon>
        <taxon>Squamata</taxon>
        <taxon>Bifurcata</taxon>
        <taxon>Unidentata</taxon>
        <taxon>Episquamata</taxon>
        <taxon>Laterata</taxon>
        <taxon>Lacertibaenia</taxon>
        <taxon>Lacertidae</taxon>
        <taxon>Podarcis</taxon>
    </lineage>
</organism>
<dbReference type="EMBL" id="OX395138">
    <property type="protein sequence ID" value="CAI5789908.1"/>
    <property type="molecule type" value="Genomic_DNA"/>
</dbReference>